<feature type="signal peptide" evidence="1">
    <location>
        <begin position="1"/>
        <end position="15"/>
    </location>
</feature>
<name>A0A812EIC1_ACAPH</name>
<reference evidence="2" key="1">
    <citation type="submission" date="2021-01" db="EMBL/GenBank/DDBJ databases">
        <authorList>
            <person name="Li R."/>
            <person name="Bekaert M."/>
        </authorList>
    </citation>
    <scope>NUCLEOTIDE SEQUENCE</scope>
    <source>
        <strain evidence="2">Farmed</strain>
    </source>
</reference>
<keyword evidence="1" id="KW-0732">Signal</keyword>
<sequence length="249" mass="28103">MLSLSILIILSSVYINSPSSLFVMPIHLPNHSVFLLYSHCSSLTTLVEPSIAMNPDSIADLYRSLDPPSSSQSSRSGRYSPSIMIFGPQSLSLLYTIVVDRSHFYFLHPNLSPFSILIISRLLPYPVLLSQSPLPPAPLHIRPPKTSLYTYFYHHSIFITVHFTESAHRSSHCQPHPHPHPYAHHWAAIFNNVPNSVLIHITFHSIHIPYLQWFIIGSSSISPTHLSFILYSTAVTPPYYSLSFSSILF</sequence>
<evidence type="ECO:0000313" key="2">
    <source>
        <dbReference type="EMBL" id="CAE1324568.1"/>
    </source>
</evidence>
<gene>
    <name evidence="2" type="ORF">SPHA_74292</name>
</gene>
<accession>A0A812EIC1</accession>
<evidence type="ECO:0000256" key="1">
    <source>
        <dbReference type="SAM" id="SignalP"/>
    </source>
</evidence>
<proteinExistence type="predicted"/>
<dbReference type="Proteomes" id="UP000597762">
    <property type="component" value="Unassembled WGS sequence"/>
</dbReference>
<dbReference type="EMBL" id="CAHIKZ030005415">
    <property type="protein sequence ID" value="CAE1324568.1"/>
    <property type="molecule type" value="Genomic_DNA"/>
</dbReference>
<dbReference type="AlphaFoldDB" id="A0A812EIC1"/>
<comment type="caution">
    <text evidence="2">The sequence shown here is derived from an EMBL/GenBank/DDBJ whole genome shotgun (WGS) entry which is preliminary data.</text>
</comment>
<keyword evidence="3" id="KW-1185">Reference proteome</keyword>
<protein>
    <submittedName>
        <fullName evidence="2">HEY</fullName>
    </submittedName>
</protein>
<evidence type="ECO:0000313" key="3">
    <source>
        <dbReference type="Proteomes" id="UP000597762"/>
    </source>
</evidence>
<feature type="chain" id="PRO_5032656076" evidence="1">
    <location>
        <begin position="16"/>
        <end position="249"/>
    </location>
</feature>
<organism evidence="2 3">
    <name type="scientific">Acanthosepion pharaonis</name>
    <name type="common">Pharaoh cuttlefish</name>
    <name type="synonym">Sepia pharaonis</name>
    <dbReference type="NCBI Taxonomy" id="158019"/>
    <lineage>
        <taxon>Eukaryota</taxon>
        <taxon>Metazoa</taxon>
        <taxon>Spiralia</taxon>
        <taxon>Lophotrochozoa</taxon>
        <taxon>Mollusca</taxon>
        <taxon>Cephalopoda</taxon>
        <taxon>Coleoidea</taxon>
        <taxon>Decapodiformes</taxon>
        <taxon>Sepiida</taxon>
        <taxon>Sepiina</taxon>
        <taxon>Sepiidae</taxon>
        <taxon>Acanthosepion</taxon>
    </lineage>
</organism>